<gene>
    <name evidence="1" type="ORF">KAM343_36720</name>
</gene>
<evidence type="ECO:0008006" key="3">
    <source>
        <dbReference type="Google" id="ProtNLM"/>
    </source>
</evidence>
<name>A0AAV4YPR9_AERCA</name>
<organism evidence="1 2">
    <name type="scientific">Aeromonas caviae</name>
    <name type="common">Aeromonas punctata</name>
    <dbReference type="NCBI Taxonomy" id="648"/>
    <lineage>
        <taxon>Bacteria</taxon>
        <taxon>Pseudomonadati</taxon>
        <taxon>Pseudomonadota</taxon>
        <taxon>Gammaproteobacteria</taxon>
        <taxon>Aeromonadales</taxon>
        <taxon>Aeromonadaceae</taxon>
        <taxon>Aeromonas</taxon>
    </lineage>
</organism>
<dbReference type="RefSeq" id="WP_223916996.1">
    <property type="nucleotide sequence ID" value="NZ_BPNH01000109.1"/>
</dbReference>
<dbReference type="AlphaFoldDB" id="A0AAV4YPR9"/>
<sequence>MSIRHLRERIIQGIESSDRTESSRYRHHQTALNMLLKTSIVLSEDELEQALSENLSETIEKLRMTLERQGKSDTRSPLTRVRRLAEFYAEINNIDFSRMTFCEALAAAVQRKYGERLWLDEVTPKTQNYIKKNFVTYREVAREIINASLSNCPEAWPILKSSPQAIGSATKVLRDYMMGTSHPAERVPDVRINFIERFLSLPKNLLLDKIHRKVDHQRRGKTSSDLDRSAINRSTFISSSLNPNLQKVYDEYCEYKINKKQPDIINVSDELRSDRRYEIRAKVNEKNRRNNEWTINAKGECGSAIAFKSQLLSFQHFCHTELAIDYMSVSSYHLTIPEIMQAMAEYSEGLQTGTSQFSRVLNFVKRGSDSKGYLRFCADRGNRTIEEFFKDLDFIIEEYPNWFKMAEKGINSRGQAGKKGKLNIQFLLNIPASDRRNAVYRASQWLFDKAKVYKTNAEQKILLSNNTDDKKLELAHRKSAASQIGRALQYFRAGLIQTISFYQSPRSANWTELKFYPNATSQNKNYASITYHRQRNRFQLYIPCFGTSMVSDDNTKYRYLKNANAKNSVDVDVELPEQLTPLIKEYLNIRRSYIEFDLMTFAGVQSIDDIDIFFPWRSIRQSQVNNEENLKIRSKYIEISSKLSDNFISLTYQAYLMTMPHDKQHGINIHALRHLVAETHLEEHPGDFIGAAAKLNDDVEQIIKTYGDKDRAKAMRRVSDNETLNFSFTL</sequence>
<dbReference type="Proteomes" id="UP000886939">
    <property type="component" value="Unassembled WGS sequence"/>
</dbReference>
<proteinExistence type="predicted"/>
<evidence type="ECO:0000313" key="2">
    <source>
        <dbReference type="Proteomes" id="UP000886939"/>
    </source>
</evidence>
<accession>A0AAV4YPR9</accession>
<comment type="caution">
    <text evidence="1">The sequence shown here is derived from an EMBL/GenBank/DDBJ whole genome shotgun (WGS) entry which is preliminary data.</text>
</comment>
<protein>
    <recommendedName>
        <fullName evidence="3">Site-specific integrase</fullName>
    </recommendedName>
</protein>
<reference evidence="1" key="1">
    <citation type="submission" date="2021-07" db="EMBL/GenBank/DDBJ databases">
        <title>Draft genome sequence of carbapenem-resistant Aeromonas spp. in Japan.</title>
        <authorList>
            <person name="Maehana S."/>
            <person name="Suzuki M."/>
            <person name="Kitasato H."/>
        </authorList>
    </citation>
    <scope>NUCLEOTIDE SEQUENCE</scope>
    <source>
        <strain evidence="1">KAM343</strain>
    </source>
</reference>
<evidence type="ECO:0000313" key="1">
    <source>
        <dbReference type="EMBL" id="GJA42876.1"/>
    </source>
</evidence>
<dbReference type="EMBL" id="BPNI01000107">
    <property type="protein sequence ID" value="GJA42876.1"/>
    <property type="molecule type" value="Genomic_DNA"/>
</dbReference>